<organism evidence="9 10">
    <name type="scientific">Schizosaccharomyces osmophilus</name>
    <dbReference type="NCBI Taxonomy" id="2545709"/>
    <lineage>
        <taxon>Eukaryota</taxon>
        <taxon>Fungi</taxon>
        <taxon>Dikarya</taxon>
        <taxon>Ascomycota</taxon>
        <taxon>Taphrinomycotina</taxon>
        <taxon>Schizosaccharomycetes</taxon>
        <taxon>Schizosaccharomycetales</taxon>
        <taxon>Schizosaccharomycetaceae</taxon>
        <taxon>Schizosaccharomyces</taxon>
    </lineage>
</organism>
<dbReference type="PRINTS" id="PR00053">
    <property type="entry name" value="FORKHEAD"/>
</dbReference>
<feature type="compositionally biased region" description="Polar residues" evidence="7">
    <location>
        <begin position="310"/>
        <end position="326"/>
    </location>
</feature>
<gene>
    <name evidence="9" type="primary">mei4</name>
    <name evidence="9" type="ORF">SOMG_00911</name>
</gene>
<protein>
    <submittedName>
        <fullName evidence="9">DNA-binding forkhead transcription factor, meiotic Mei4</fullName>
    </submittedName>
</protein>
<dbReference type="Proteomes" id="UP001212411">
    <property type="component" value="Chromosome 1"/>
</dbReference>
<feature type="region of interest" description="Disordered" evidence="7">
    <location>
        <begin position="215"/>
        <end position="298"/>
    </location>
</feature>
<dbReference type="FunFam" id="1.10.10.10:FF:000260">
    <property type="entry name" value="Forkhead transcription factor (Sep1)"/>
    <property type="match status" value="1"/>
</dbReference>
<dbReference type="GO" id="GO:0001228">
    <property type="term" value="F:DNA-binding transcription activator activity, RNA polymerase II-specific"/>
    <property type="evidence" value="ECO:0007669"/>
    <property type="project" value="UniProtKB-ARBA"/>
</dbReference>
<evidence type="ECO:0000313" key="10">
    <source>
        <dbReference type="Proteomes" id="UP001212411"/>
    </source>
</evidence>
<dbReference type="GO" id="GO:0000785">
    <property type="term" value="C:chromatin"/>
    <property type="evidence" value="ECO:0007669"/>
    <property type="project" value="UniProtKB-ARBA"/>
</dbReference>
<dbReference type="InterPro" id="IPR036390">
    <property type="entry name" value="WH_DNA-bd_sf"/>
</dbReference>
<dbReference type="GO" id="GO:0005634">
    <property type="term" value="C:nucleus"/>
    <property type="evidence" value="ECO:0007669"/>
    <property type="project" value="UniProtKB-SubCell"/>
</dbReference>
<evidence type="ECO:0000256" key="5">
    <source>
        <dbReference type="ARBA" id="ARBA00023242"/>
    </source>
</evidence>
<keyword evidence="4" id="KW-0804">Transcription</keyword>
<proteinExistence type="predicted"/>
<feature type="compositionally biased region" description="Low complexity" evidence="7">
    <location>
        <begin position="256"/>
        <end position="267"/>
    </location>
</feature>
<dbReference type="EMBL" id="CP115611">
    <property type="protein sequence ID" value="WBW72978.1"/>
    <property type="molecule type" value="Genomic_DNA"/>
</dbReference>
<evidence type="ECO:0000313" key="9">
    <source>
        <dbReference type="EMBL" id="WBW72978.1"/>
    </source>
</evidence>
<comment type="subcellular location">
    <subcellularLocation>
        <location evidence="1 6">Nucleus</location>
    </subcellularLocation>
</comment>
<keyword evidence="5 6" id="KW-0539">Nucleus</keyword>
<dbReference type="GeneID" id="80874393"/>
<feature type="region of interest" description="Disordered" evidence="7">
    <location>
        <begin position="310"/>
        <end position="335"/>
    </location>
</feature>
<evidence type="ECO:0000256" key="2">
    <source>
        <dbReference type="ARBA" id="ARBA00023015"/>
    </source>
</evidence>
<dbReference type="Pfam" id="PF00250">
    <property type="entry name" value="Forkhead"/>
    <property type="match status" value="1"/>
</dbReference>
<dbReference type="InterPro" id="IPR030456">
    <property type="entry name" value="TF_fork_head_CS_2"/>
</dbReference>
<dbReference type="CDD" id="cd00059">
    <property type="entry name" value="FH_FOX"/>
    <property type="match status" value="1"/>
</dbReference>
<feature type="compositionally biased region" description="Basic and acidic residues" evidence="7">
    <location>
        <begin position="232"/>
        <end position="244"/>
    </location>
</feature>
<dbReference type="PANTHER" id="PTHR11829">
    <property type="entry name" value="FORKHEAD BOX PROTEIN"/>
    <property type="match status" value="1"/>
</dbReference>
<evidence type="ECO:0000256" key="6">
    <source>
        <dbReference type="PROSITE-ProRule" id="PRU00089"/>
    </source>
</evidence>
<keyword evidence="2" id="KW-0805">Transcription regulation</keyword>
<accession>A0AAF0AW00</accession>
<dbReference type="RefSeq" id="XP_056037221.1">
    <property type="nucleotide sequence ID" value="XM_056179704.1"/>
</dbReference>
<reference evidence="9 10" key="1">
    <citation type="journal article" date="2023" name="G3 (Bethesda)">
        <title>A high-quality reference genome for the fission yeast Schizosaccharomyces osmophilus.</title>
        <authorList>
            <person name="Jia G.S."/>
            <person name="Zhang W.C."/>
            <person name="Liang Y."/>
            <person name="Liu X.H."/>
            <person name="Rhind N."/>
            <person name="Pidoux A."/>
            <person name="Brysch-Herzberg M."/>
            <person name="Du L.L."/>
        </authorList>
    </citation>
    <scope>NUCLEOTIDE SEQUENCE [LARGE SCALE GENOMIC DNA]</scope>
    <source>
        <strain evidence="9 10">CBS 15793</strain>
    </source>
</reference>
<keyword evidence="10" id="KW-1185">Reference proteome</keyword>
<evidence type="ECO:0000256" key="3">
    <source>
        <dbReference type="ARBA" id="ARBA00023125"/>
    </source>
</evidence>
<dbReference type="Gene3D" id="1.10.10.10">
    <property type="entry name" value="Winged helix-like DNA-binding domain superfamily/Winged helix DNA-binding domain"/>
    <property type="match status" value="1"/>
</dbReference>
<dbReference type="GO" id="GO:0000978">
    <property type="term" value="F:RNA polymerase II cis-regulatory region sequence-specific DNA binding"/>
    <property type="evidence" value="ECO:0007669"/>
    <property type="project" value="UniProtKB-ARBA"/>
</dbReference>
<dbReference type="SUPFAM" id="SSF46785">
    <property type="entry name" value="Winged helix' DNA-binding domain"/>
    <property type="match status" value="1"/>
</dbReference>
<dbReference type="InterPro" id="IPR036388">
    <property type="entry name" value="WH-like_DNA-bd_sf"/>
</dbReference>
<feature type="DNA-binding region" description="Fork-head" evidence="6">
    <location>
        <begin position="124"/>
        <end position="203"/>
    </location>
</feature>
<dbReference type="PANTHER" id="PTHR11829:SF343">
    <property type="entry name" value="FORK-HEAD DOMAIN-CONTAINING PROTEIN"/>
    <property type="match status" value="1"/>
</dbReference>
<evidence type="ECO:0000256" key="7">
    <source>
        <dbReference type="SAM" id="MobiDB-lite"/>
    </source>
</evidence>
<evidence type="ECO:0000256" key="1">
    <source>
        <dbReference type="ARBA" id="ARBA00004123"/>
    </source>
</evidence>
<dbReference type="InterPro" id="IPR050211">
    <property type="entry name" value="FOX_domain-containing"/>
</dbReference>
<evidence type="ECO:0000259" key="8">
    <source>
        <dbReference type="PROSITE" id="PS50039"/>
    </source>
</evidence>
<dbReference type="SMART" id="SM00339">
    <property type="entry name" value="FH"/>
    <property type="match status" value="1"/>
</dbReference>
<sequence length="623" mass="69416">MVHIAISYIDCLYSTLNQPSTYTVLYQHRGVYQTIEEQKFTIGLMSDKRKPLGIHGANNERVNPTLETTSNFDKTETSIPLLKQELCENLESEVEENKENLNSENIRQLLFGDEIAGFVDTGEKPPCSYATLIGLAILQTPDRQLTLNGIYTWIRNTFRYYLNHDGGWQNSIRHNLSLNKAFLKVGKSKGKVSKGHYWTIDPEYVQGFVNIKLNRGGSSDSNSKKRTSSRSNDLKPSLKRDNSFPRKRTRINAFKSGGSSNANASASKPPLTKSNTEPALPLNYDHGLKQTNKSPLTLSSASNINKASEPSLTDLKQQEHSNSSDQPFYDNNEPPFSQLSSYQDYSLSSFADDEQPYFRQAFSSNDISYSTNTEDVLQADFPVSQQQNLVTSYVASPNSHSPQYLSKRISTLTCPSRFFDYPGCPSFHRTDTSYSAPDAVYPSSYNSNNATESPCTKVSPNSPATSLKKHREHVKSLLCPMDLAPPLDGSDPWNTSSQLFSESLFDHHSFQSSLDDLVSAACFQNSPETVIESSNANDSGSIAPTSLYSSQILKQGNDSFEQTSDDSIAEQLAYESKTKEIPSCSKARQNANKVEECSGSNFEHLDEADKQLLRLGSEINDFR</sequence>
<feature type="domain" description="Fork-head" evidence="8">
    <location>
        <begin position="124"/>
        <end position="203"/>
    </location>
</feature>
<dbReference type="PROSITE" id="PS00658">
    <property type="entry name" value="FORK_HEAD_2"/>
    <property type="match status" value="1"/>
</dbReference>
<evidence type="ECO:0000256" key="4">
    <source>
        <dbReference type="ARBA" id="ARBA00023163"/>
    </source>
</evidence>
<keyword evidence="3 6" id="KW-0238">DNA-binding</keyword>
<dbReference type="AlphaFoldDB" id="A0AAF0AW00"/>
<dbReference type="KEGG" id="som:SOMG_00911"/>
<dbReference type="PROSITE" id="PS50039">
    <property type="entry name" value="FORK_HEAD_3"/>
    <property type="match status" value="1"/>
</dbReference>
<dbReference type="InterPro" id="IPR001766">
    <property type="entry name" value="Fork_head_dom"/>
</dbReference>
<name>A0AAF0AW00_9SCHI</name>
<feature type="compositionally biased region" description="Polar residues" evidence="7">
    <location>
        <begin position="289"/>
        <end position="298"/>
    </location>
</feature>